<protein>
    <recommendedName>
        <fullName evidence="1">SGNH domain-containing protein</fullName>
    </recommendedName>
</protein>
<organism evidence="2 3">
    <name type="scientific">Baekduia soli</name>
    <dbReference type="NCBI Taxonomy" id="496014"/>
    <lineage>
        <taxon>Bacteria</taxon>
        <taxon>Bacillati</taxon>
        <taxon>Actinomycetota</taxon>
        <taxon>Thermoleophilia</taxon>
        <taxon>Solirubrobacterales</taxon>
        <taxon>Baekduiaceae</taxon>
        <taxon>Baekduia</taxon>
    </lineage>
</organism>
<dbReference type="Proteomes" id="UP000321805">
    <property type="component" value="Chromosome"/>
</dbReference>
<keyword evidence="3" id="KW-1185">Reference proteome</keyword>
<feature type="domain" description="SGNH" evidence="1">
    <location>
        <begin position="82"/>
        <end position="312"/>
    </location>
</feature>
<dbReference type="Pfam" id="PF19040">
    <property type="entry name" value="SGNH"/>
    <property type="match status" value="1"/>
</dbReference>
<evidence type="ECO:0000259" key="1">
    <source>
        <dbReference type="Pfam" id="PF19040"/>
    </source>
</evidence>
<gene>
    <name evidence="2" type="ORF">FSW04_19495</name>
</gene>
<reference evidence="2 3" key="1">
    <citation type="journal article" date="2018" name="J. Microbiol.">
        <title>Baekduia soli gen. nov., sp. nov., a novel bacterium isolated from the soil of Baekdu Mountain and proposal of a novel family name, Baekduiaceae fam. nov.</title>
        <authorList>
            <person name="An D.S."/>
            <person name="Siddiqi M.Z."/>
            <person name="Kim K.H."/>
            <person name="Yu H.S."/>
            <person name="Im W.T."/>
        </authorList>
    </citation>
    <scope>NUCLEOTIDE SEQUENCE [LARGE SCALE GENOMIC DNA]</scope>
    <source>
        <strain evidence="2 3">BR7-21</strain>
    </source>
</reference>
<accession>A0A5B8U8S0</accession>
<evidence type="ECO:0000313" key="2">
    <source>
        <dbReference type="EMBL" id="QEC49539.1"/>
    </source>
</evidence>
<dbReference type="RefSeq" id="WP_146921905.1">
    <property type="nucleotide sequence ID" value="NZ_CP042430.1"/>
</dbReference>
<dbReference type="InterPro" id="IPR043968">
    <property type="entry name" value="SGNH"/>
</dbReference>
<dbReference type="KEGG" id="bsol:FSW04_19495"/>
<dbReference type="AlphaFoldDB" id="A0A5B8U8S0"/>
<dbReference type="EMBL" id="CP042430">
    <property type="protein sequence ID" value="QEC49539.1"/>
    <property type="molecule type" value="Genomic_DNA"/>
</dbReference>
<evidence type="ECO:0000313" key="3">
    <source>
        <dbReference type="Proteomes" id="UP000321805"/>
    </source>
</evidence>
<dbReference type="OrthoDB" id="3404679at2"/>
<proteinExistence type="predicted"/>
<name>A0A5B8U8S0_9ACTN</name>
<sequence length="324" mass="34725">MLTVIAAALSGRISHVQARTPASAAPTTAQQISDAERQACFGAATRDPGRPCVNARLRTEVVPDPGQAPTLPNTPCTLVAGSPDVCEFGVAADRATQTVALVGDSHAGHWRGALEVVARAHRWHGVSITHTSCPLSKAVRNLSGQDRFGACVRWKREVFGWFHRHPEIHTIFVAGLSGGVGVFPSAGRTRFETSVAGYRAAWRALPRSVHHIVVIRDTPKMRWTTNACVARAAAQGRAPGTACAVPRSARLDPDPLVTAARRLHSPRVQVVDLTRLFCGESSCYPVIGGALVFRDENHMTAVFSATLGPFLRRAVDGLMAGWRS</sequence>